<evidence type="ECO:0000256" key="5">
    <source>
        <dbReference type="ARBA" id="ARBA00023136"/>
    </source>
</evidence>
<feature type="transmembrane region" description="Helical" evidence="6">
    <location>
        <begin position="80"/>
        <end position="98"/>
    </location>
</feature>
<dbReference type="HOGENOM" id="CLU_1922667_0_0_2"/>
<comment type="subcellular location">
    <subcellularLocation>
        <location evidence="1">Cell membrane</location>
        <topology evidence="1">Multi-pass membrane protein</topology>
    </subcellularLocation>
</comment>
<evidence type="ECO:0000256" key="6">
    <source>
        <dbReference type="SAM" id="Phobius"/>
    </source>
</evidence>
<dbReference type="OrthoDB" id="377764at2157"/>
<name>N0BER4_9EURY</name>
<feature type="transmembrane region" description="Helical" evidence="6">
    <location>
        <begin position="54"/>
        <end position="73"/>
    </location>
</feature>
<feature type="transmembrane region" description="Helical" evidence="6">
    <location>
        <begin position="104"/>
        <end position="124"/>
    </location>
</feature>
<feature type="transmembrane region" description="Helical" evidence="6">
    <location>
        <begin position="12"/>
        <end position="34"/>
    </location>
</feature>
<accession>N0BER4</accession>
<keyword evidence="8" id="KW-1185">Reference proteome</keyword>
<dbReference type="Pfam" id="PF06146">
    <property type="entry name" value="PsiE"/>
    <property type="match status" value="1"/>
</dbReference>
<proteinExistence type="predicted"/>
<dbReference type="RefSeq" id="WP_015591720.1">
    <property type="nucleotide sequence ID" value="NC_021169.1"/>
</dbReference>
<keyword evidence="2" id="KW-1003">Cell membrane</keyword>
<dbReference type="KEGG" id="ast:Asulf_02170"/>
<dbReference type="Proteomes" id="UP000013307">
    <property type="component" value="Chromosome"/>
</dbReference>
<evidence type="ECO:0000256" key="4">
    <source>
        <dbReference type="ARBA" id="ARBA00022989"/>
    </source>
</evidence>
<evidence type="ECO:0008006" key="9">
    <source>
        <dbReference type="Google" id="ProtNLM"/>
    </source>
</evidence>
<keyword evidence="3 6" id="KW-0812">Transmembrane</keyword>
<sequence>MNNDLKAKLVEIPVKILALIIAFMVILRFAYVFYNFLEDPFHEPAALSEEAVKHVMVSLILLELLALTLRFLIHDIIDPNLLLITVLTALGREIIILDLKEVDYTKIIALGLVFAITIFGLHILKQRDSEV</sequence>
<evidence type="ECO:0000313" key="7">
    <source>
        <dbReference type="EMBL" id="AGK62124.1"/>
    </source>
</evidence>
<keyword evidence="4 6" id="KW-1133">Transmembrane helix</keyword>
<evidence type="ECO:0000313" key="8">
    <source>
        <dbReference type="Proteomes" id="UP000013307"/>
    </source>
</evidence>
<evidence type="ECO:0000256" key="3">
    <source>
        <dbReference type="ARBA" id="ARBA00022692"/>
    </source>
</evidence>
<evidence type="ECO:0000256" key="2">
    <source>
        <dbReference type="ARBA" id="ARBA00022475"/>
    </source>
</evidence>
<keyword evidence="5 6" id="KW-0472">Membrane</keyword>
<gene>
    <name evidence="7" type="ORF">Asulf_02170</name>
</gene>
<protein>
    <recommendedName>
        <fullName evidence="9">Phosphate-starvation-inducible E</fullName>
    </recommendedName>
</protein>
<dbReference type="GeneID" id="15393802"/>
<dbReference type="eggNOG" id="arCOG14941">
    <property type="taxonomic scope" value="Archaea"/>
</dbReference>
<dbReference type="AlphaFoldDB" id="N0BER4"/>
<reference evidence="7 8" key="1">
    <citation type="journal article" date="2013" name="Genome Announc.">
        <title>Complete Genome Sequence of the Thermophilic and Facultatively Chemolithoautotrophic Sulfate Reducer Archaeoglobus sulfaticallidus Strain PM70-1T.</title>
        <authorList>
            <person name="Stokke R."/>
            <person name="Hocking W.P."/>
            <person name="Steinsbu B.O."/>
            <person name="Steen I.H."/>
        </authorList>
    </citation>
    <scope>NUCLEOTIDE SEQUENCE [LARGE SCALE GENOMIC DNA]</scope>
    <source>
        <strain evidence="7">PM70-1</strain>
    </source>
</reference>
<organism evidence="7 8">
    <name type="scientific">Archaeoglobus sulfaticallidus PM70-1</name>
    <dbReference type="NCBI Taxonomy" id="387631"/>
    <lineage>
        <taxon>Archaea</taxon>
        <taxon>Methanobacteriati</taxon>
        <taxon>Methanobacteriota</taxon>
        <taxon>Archaeoglobi</taxon>
        <taxon>Archaeoglobales</taxon>
        <taxon>Archaeoglobaceae</taxon>
        <taxon>Archaeoglobus</taxon>
    </lineage>
</organism>
<evidence type="ECO:0000256" key="1">
    <source>
        <dbReference type="ARBA" id="ARBA00004651"/>
    </source>
</evidence>
<dbReference type="EMBL" id="CP005290">
    <property type="protein sequence ID" value="AGK62124.1"/>
    <property type="molecule type" value="Genomic_DNA"/>
</dbReference>
<dbReference type="InterPro" id="IPR020948">
    <property type="entry name" value="P_starv_induced_PsiE-like"/>
</dbReference>
<dbReference type="GO" id="GO:0005886">
    <property type="term" value="C:plasma membrane"/>
    <property type="evidence" value="ECO:0007669"/>
    <property type="project" value="UniProtKB-SubCell"/>
</dbReference>